<dbReference type="InterPro" id="IPR036412">
    <property type="entry name" value="HAD-like_sf"/>
</dbReference>
<sequence>MSNSWLSKKKPKTNMNDIVAELRRKKILLLAIDFDQTLLEIHTGGMWTDGVEDLLEHIRPAMLQLIDAALDEPNSIKVSIVTYSMQPWLIHELLALALSHRNTSQIIVRGNTPDWINNHSQWTAGKEEHISWVVAQLCDQSPSLDIKAENILLLDDDPENIKLAQTFLHRTFLVDSTFSLDHLHKYLCSL</sequence>
<accession>A0A6P7TSY2</accession>
<dbReference type="RefSeq" id="XP_029653010.1">
    <property type="nucleotide sequence ID" value="XM_029797150.2"/>
</dbReference>
<organism evidence="1 2">
    <name type="scientific">Octopus sinensis</name>
    <name type="common">East Asian common octopus</name>
    <dbReference type="NCBI Taxonomy" id="2607531"/>
    <lineage>
        <taxon>Eukaryota</taxon>
        <taxon>Metazoa</taxon>
        <taxon>Spiralia</taxon>
        <taxon>Lophotrochozoa</taxon>
        <taxon>Mollusca</taxon>
        <taxon>Cephalopoda</taxon>
        <taxon>Coleoidea</taxon>
        <taxon>Octopodiformes</taxon>
        <taxon>Octopoda</taxon>
        <taxon>Incirrata</taxon>
        <taxon>Octopodidae</taxon>
        <taxon>Octopus</taxon>
    </lineage>
</organism>
<evidence type="ECO:0000313" key="1">
    <source>
        <dbReference type="Proteomes" id="UP000515154"/>
    </source>
</evidence>
<proteinExistence type="predicted"/>
<evidence type="ECO:0000313" key="2">
    <source>
        <dbReference type="RefSeq" id="XP_029653010.1"/>
    </source>
</evidence>
<dbReference type="RefSeq" id="XP_036370752.1">
    <property type="nucleotide sequence ID" value="XM_036514859.1"/>
</dbReference>
<dbReference type="KEGG" id="osn:115226152"/>
<keyword evidence="1" id="KW-1185">Reference proteome</keyword>
<reference evidence="2 3" key="1">
    <citation type="submission" date="2025-08" db="UniProtKB">
        <authorList>
            <consortium name="RefSeq"/>
        </authorList>
    </citation>
    <scope>IDENTIFICATION</scope>
</reference>
<dbReference type="SUPFAM" id="SSF56784">
    <property type="entry name" value="HAD-like"/>
    <property type="match status" value="1"/>
</dbReference>
<gene>
    <name evidence="2 3" type="primary">LOC115226152</name>
</gene>
<evidence type="ECO:0000313" key="3">
    <source>
        <dbReference type="RefSeq" id="XP_036370752.1"/>
    </source>
</evidence>
<name>A0A6P7TSY2_9MOLL</name>
<dbReference type="Proteomes" id="UP000515154">
    <property type="component" value="Linkage group LG29"/>
</dbReference>
<dbReference type="AlphaFoldDB" id="A0A6P7TSY2"/>
<protein>
    <submittedName>
        <fullName evidence="2 3">Uncharacterized protein LOC115226152</fullName>
    </submittedName>
</protein>